<dbReference type="RefSeq" id="WP_069969409.1">
    <property type="nucleotide sequence ID" value="NZ_CM124774.1"/>
</dbReference>
<dbReference type="EMBL" id="MJGC01000104">
    <property type="protein sequence ID" value="OEJ72981.1"/>
    <property type="molecule type" value="Genomic_DNA"/>
</dbReference>
<reference evidence="1" key="1">
    <citation type="submission" date="2016-09" db="EMBL/GenBank/DDBJ databases">
        <title>Draft genome of thermotolerant cyanobacterium Desertifilum sp. strain IPPAS B-1220.</title>
        <authorList>
            <person name="Sinetova M.A."/>
            <person name="Bolakhan K."/>
            <person name="Zayadan B.K."/>
            <person name="Mironov K.S."/>
            <person name="Ustinova V."/>
            <person name="Kupriyanova E.V."/>
            <person name="Sidorov R.A."/>
            <person name="Skrypnik A.N."/>
            <person name="Gogoleva N.E."/>
            <person name="Gogolev Y.V."/>
            <person name="Los D.A."/>
        </authorList>
    </citation>
    <scope>NUCLEOTIDE SEQUENCE [LARGE SCALE GENOMIC DNA]</scope>
    <source>
        <strain evidence="1">IPPAS B-1220</strain>
    </source>
</reference>
<comment type="caution">
    <text evidence="1">The sequence shown here is derived from an EMBL/GenBank/DDBJ whole genome shotgun (WGS) entry which is preliminary data.</text>
</comment>
<dbReference type="InterPro" id="IPR027635">
    <property type="entry name" value="Lantibiotic2_lead_pep_dom"/>
</dbReference>
<gene>
    <name evidence="1" type="ORF">BH720_22200</name>
</gene>
<evidence type="ECO:0000313" key="1">
    <source>
        <dbReference type="EMBL" id="OEJ72981.1"/>
    </source>
</evidence>
<accession>A0A1E5QEE4</accession>
<dbReference type="NCBIfam" id="TIGR03898">
    <property type="entry name" value="lanti_MRSA_kill"/>
    <property type="match status" value="1"/>
</dbReference>
<organism evidence="1">
    <name type="scientific">Desertifilum tharense IPPAS B-1220</name>
    <dbReference type="NCBI Taxonomy" id="1781255"/>
    <lineage>
        <taxon>Bacteria</taxon>
        <taxon>Bacillati</taxon>
        <taxon>Cyanobacteriota</taxon>
        <taxon>Cyanophyceae</taxon>
        <taxon>Desertifilales</taxon>
        <taxon>Desertifilaceae</taxon>
        <taxon>Desertifilum</taxon>
    </lineage>
</organism>
<sequence length="72" mass="7795">MFNLDIIRAWKDENYRDSLTEAQRSQLPENPAGLIELTDEDMSSVSGGCCCGSSACSSLVHHMGVEESSTLA</sequence>
<dbReference type="AlphaFoldDB" id="A0A1E5QEE4"/>
<protein>
    <submittedName>
        <fullName evidence="1">Mersacidin/lichenicidin family type 2 lantibiotic</fullName>
    </submittedName>
</protein>
<dbReference type="STRING" id="1781255.BH720_22200"/>
<dbReference type="OrthoDB" id="3539673at2"/>
<proteinExistence type="predicted"/>
<dbReference type="GO" id="GO:0042742">
    <property type="term" value="P:defense response to bacterium"/>
    <property type="evidence" value="ECO:0007669"/>
    <property type="project" value="InterPro"/>
</dbReference>
<name>A0A1E5QEE4_9CYAN</name>